<dbReference type="InterPro" id="IPR051052">
    <property type="entry name" value="Diverse_substrate_MTase"/>
</dbReference>
<dbReference type="OrthoDB" id="10027013at2759"/>
<gene>
    <name evidence="2" type="ORF">D0859_12217</name>
</gene>
<dbReference type="EMBL" id="QWIT01000463">
    <property type="protein sequence ID" value="RMZ23746.1"/>
    <property type="molecule type" value="Genomic_DNA"/>
</dbReference>
<dbReference type="PANTHER" id="PTHR44942:SF10">
    <property type="entry name" value="METHYLTRANSFERASE TYPE 11 DOMAIN-CONTAINING PROTEIN"/>
    <property type="match status" value="1"/>
</dbReference>
<sequence length="264" mass="28863">MSTDTTFRNFTAQQAAAYASGRGGSYPQPLYETILDFHQGSRDLCMDVGTGPGKAVWDLLNYFNHCIGPKPKPAPATSTTEPLSSPIEAEHCSDPTLLHHAGVNPNSIDLLTVAMAAHWFQFPTFYPSAAQALRPGGTLALWITSPCYCHPSVPGCREIQTFLHTLEDELLGPYMMPGNRLARQCYDDLPLPWSSLPSPSATTMTGGEGAENPCAALFDEVALERKYWDRGGVTFGTSLLCLMALRDRFLLGREVGFAWWLEGS</sequence>
<dbReference type="Gene3D" id="3.40.50.150">
    <property type="entry name" value="Vaccinia Virus protein VP39"/>
    <property type="match status" value="1"/>
</dbReference>
<dbReference type="InterPro" id="IPR013216">
    <property type="entry name" value="Methyltransf_11"/>
</dbReference>
<feature type="domain" description="Methyltransferase type 11" evidence="1">
    <location>
        <begin position="47"/>
        <end position="140"/>
    </location>
</feature>
<proteinExistence type="predicted"/>
<dbReference type="Proteomes" id="UP000281677">
    <property type="component" value="Unassembled WGS sequence"/>
</dbReference>
<dbReference type="Pfam" id="PF08241">
    <property type="entry name" value="Methyltransf_11"/>
    <property type="match status" value="1"/>
</dbReference>
<protein>
    <recommendedName>
        <fullName evidence="1">Methyltransferase type 11 domain-containing protein</fullName>
    </recommendedName>
</protein>
<evidence type="ECO:0000259" key="1">
    <source>
        <dbReference type="Pfam" id="PF08241"/>
    </source>
</evidence>
<evidence type="ECO:0000313" key="3">
    <source>
        <dbReference type="Proteomes" id="UP000281677"/>
    </source>
</evidence>
<dbReference type="SUPFAM" id="SSF53335">
    <property type="entry name" value="S-adenosyl-L-methionine-dependent methyltransferases"/>
    <property type="match status" value="1"/>
</dbReference>
<evidence type="ECO:0000313" key="2">
    <source>
        <dbReference type="EMBL" id="RMZ23746.1"/>
    </source>
</evidence>
<accession>A0A3M7IEK7</accession>
<dbReference type="PANTHER" id="PTHR44942">
    <property type="entry name" value="METHYLTRANSF_11 DOMAIN-CONTAINING PROTEIN"/>
    <property type="match status" value="1"/>
</dbReference>
<dbReference type="AlphaFoldDB" id="A0A3M7IEK7"/>
<name>A0A3M7IEK7_HORWE</name>
<comment type="caution">
    <text evidence="2">The sequence shown here is derived from an EMBL/GenBank/DDBJ whole genome shotgun (WGS) entry which is preliminary data.</text>
</comment>
<dbReference type="GO" id="GO:0008757">
    <property type="term" value="F:S-adenosylmethionine-dependent methyltransferase activity"/>
    <property type="evidence" value="ECO:0007669"/>
    <property type="project" value="InterPro"/>
</dbReference>
<dbReference type="VEuPathDB" id="FungiDB:BTJ68_11132"/>
<reference evidence="2 3" key="1">
    <citation type="journal article" date="2018" name="BMC Genomics">
        <title>Genomic evidence for intraspecific hybridization in a clonal and extremely halotolerant yeast.</title>
        <authorList>
            <person name="Gostincar C."/>
            <person name="Stajich J.E."/>
            <person name="Zupancic J."/>
            <person name="Zalar P."/>
            <person name="Gunde-Cimerman N."/>
        </authorList>
    </citation>
    <scope>NUCLEOTIDE SEQUENCE [LARGE SCALE GENOMIC DNA]</scope>
    <source>
        <strain evidence="2 3">EXF-120</strain>
    </source>
</reference>
<organism evidence="2 3">
    <name type="scientific">Hortaea werneckii</name>
    <name type="common">Black yeast</name>
    <name type="synonym">Cladosporium werneckii</name>
    <dbReference type="NCBI Taxonomy" id="91943"/>
    <lineage>
        <taxon>Eukaryota</taxon>
        <taxon>Fungi</taxon>
        <taxon>Dikarya</taxon>
        <taxon>Ascomycota</taxon>
        <taxon>Pezizomycotina</taxon>
        <taxon>Dothideomycetes</taxon>
        <taxon>Dothideomycetidae</taxon>
        <taxon>Mycosphaerellales</taxon>
        <taxon>Teratosphaeriaceae</taxon>
        <taxon>Hortaea</taxon>
    </lineage>
</organism>
<dbReference type="InterPro" id="IPR029063">
    <property type="entry name" value="SAM-dependent_MTases_sf"/>
</dbReference>